<dbReference type="AlphaFoldDB" id="A0A2B6RSX8"/>
<reference evidence="2 3" key="1">
    <citation type="submission" date="2017-09" db="EMBL/GenBank/DDBJ databases">
        <title>Large-scale bioinformatics analysis of Bacillus genomes uncovers conserved roles of natural products in bacterial physiology.</title>
        <authorList>
            <consortium name="Agbiome Team Llc"/>
            <person name="Bleich R.M."/>
            <person name="Grubbs K.J."/>
            <person name="Santa Maria K.C."/>
            <person name="Allen S.E."/>
            <person name="Farag S."/>
            <person name="Shank E.A."/>
            <person name="Bowers A."/>
        </authorList>
    </citation>
    <scope>NUCLEOTIDE SEQUENCE [LARGE SCALE GENOMIC DNA]</scope>
    <source>
        <strain evidence="2 3">AFS065610</strain>
    </source>
</reference>
<feature type="transmembrane region" description="Helical" evidence="1">
    <location>
        <begin position="91"/>
        <end position="116"/>
    </location>
</feature>
<feature type="transmembrane region" description="Helical" evidence="1">
    <location>
        <begin position="168"/>
        <end position="188"/>
    </location>
</feature>
<evidence type="ECO:0000313" key="2">
    <source>
        <dbReference type="EMBL" id="PGD31605.1"/>
    </source>
</evidence>
<feature type="transmembrane region" description="Helical" evidence="1">
    <location>
        <begin position="136"/>
        <end position="156"/>
    </location>
</feature>
<organism evidence="2 3">
    <name type="scientific">Bacillus wiedmannii</name>
    <dbReference type="NCBI Taxonomy" id="1890302"/>
    <lineage>
        <taxon>Bacteria</taxon>
        <taxon>Bacillati</taxon>
        <taxon>Bacillota</taxon>
        <taxon>Bacilli</taxon>
        <taxon>Bacillales</taxon>
        <taxon>Bacillaceae</taxon>
        <taxon>Bacillus</taxon>
        <taxon>Bacillus cereus group</taxon>
    </lineage>
</organism>
<sequence length="223" mass="25376">MKPEEMIKVNNEKRKLLTKENELAYGNILVYIRCSNVPEQQSEELLLEILDHLLESQKEGKTAYDIFGDDLQAYCDELITALPKQTMFEKFASIGFIVSLLLAMQFGIDTISAMIISVSPKKHALQGVSFDILGTLLSVTILTGGIYIIFHILKGFSFDVKMNWKSRISFGLAVSIPFGSAILIYIFFKKHPFLSYNISLWQGALTAVFFYILYKFLFKTSRL</sequence>
<accession>A0A2B6RSX8</accession>
<name>A0A2B6RSX8_9BACI</name>
<evidence type="ECO:0000256" key="1">
    <source>
        <dbReference type="SAM" id="Phobius"/>
    </source>
</evidence>
<dbReference type="Proteomes" id="UP000223472">
    <property type="component" value="Unassembled WGS sequence"/>
</dbReference>
<comment type="caution">
    <text evidence="2">The sequence shown here is derived from an EMBL/GenBank/DDBJ whole genome shotgun (WGS) entry which is preliminary data.</text>
</comment>
<gene>
    <name evidence="2" type="ORF">COM27_22540</name>
</gene>
<feature type="transmembrane region" description="Helical" evidence="1">
    <location>
        <begin position="200"/>
        <end position="218"/>
    </location>
</feature>
<evidence type="ECO:0008006" key="4">
    <source>
        <dbReference type="Google" id="ProtNLM"/>
    </source>
</evidence>
<dbReference type="EMBL" id="NVIY01000038">
    <property type="protein sequence ID" value="PGD31605.1"/>
    <property type="molecule type" value="Genomic_DNA"/>
</dbReference>
<keyword evidence="1" id="KW-0472">Membrane</keyword>
<dbReference type="Pfam" id="PF06570">
    <property type="entry name" value="DUF1129"/>
    <property type="match status" value="1"/>
</dbReference>
<dbReference type="Gene3D" id="1.10.1900.10">
    <property type="entry name" value="c-terminal domain of poly(a) binding protein"/>
    <property type="match status" value="1"/>
</dbReference>
<proteinExistence type="predicted"/>
<evidence type="ECO:0000313" key="3">
    <source>
        <dbReference type="Proteomes" id="UP000223472"/>
    </source>
</evidence>
<dbReference type="RefSeq" id="WP_098708020.1">
    <property type="nucleotide sequence ID" value="NZ_JARPPR010000004.1"/>
</dbReference>
<keyword evidence="1" id="KW-0812">Transmembrane</keyword>
<dbReference type="PANTHER" id="PTHR41307:SF1">
    <property type="entry name" value="MEMBRANE PROTEIN"/>
    <property type="match status" value="1"/>
</dbReference>
<dbReference type="SUPFAM" id="SSF158560">
    <property type="entry name" value="BH3980-like"/>
    <property type="match status" value="1"/>
</dbReference>
<protein>
    <recommendedName>
        <fullName evidence="4">DUF1129 domain-containing protein</fullName>
    </recommendedName>
</protein>
<dbReference type="PANTHER" id="PTHR41307">
    <property type="entry name" value="MEMBRANE PROTEIN-RELATED"/>
    <property type="match status" value="1"/>
</dbReference>
<dbReference type="InterPro" id="IPR009214">
    <property type="entry name" value="DUF1129"/>
</dbReference>
<keyword evidence="1" id="KW-1133">Transmembrane helix</keyword>